<dbReference type="SUPFAM" id="SSF52317">
    <property type="entry name" value="Class I glutamine amidotransferase-like"/>
    <property type="match status" value="1"/>
</dbReference>
<dbReference type="Pfam" id="PF09825">
    <property type="entry name" value="BPL_N"/>
    <property type="match status" value="1"/>
</dbReference>
<dbReference type="AlphaFoldDB" id="A0AAQ3M4Z1"/>
<keyword evidence="3" id="KW-1185">Reference proteome</keyword>
<organism evidence="2 3">
    <name type="scientific">Acrodontium crateriforme</name>
    <dbReference type="NCBI Taxonomy" id="150365"/>
    <lineage>
        <taxon>Eukaryota</taxon>
        <taxon>Fungi</taxon>
        <taxon>Dikarya</taxon>
        <taxon>Ascomycota</taxon>
        <taxon>Pezizomycotina</taxon>
        <taxon>Dothideomycetes</taxon>
        <taxon>Dothideomycetidae</taxon>
        <taxon>Mycosphaerellales</taxon>
        <taxon>Teratosphaeriaceae</taxon>
        <taxon>Acrodontium</taxon>
    </lineage>
</organism>
<dbReference type="InterPro" id="IPR015834">
    <property type="entry name" value="UCP016642"/>
</dbReference>
<evidence type="ECO:0000259" key="1">
    <source>
        <dbReference type="Pfam" id="PF09825"/>
    </source>
</evidence>
<feature type="domain" description="Biotin-protein ligase N-terminal" evidence="1">
    <location>
        <begin position="10"/>
        <end position="109"/>
    </location>
</feature>
<accession>A0AAQ3M4Z1</accession>
<reference evidence="2 3" key="1">
    <citation type="submission" date="2023-11" db="EMBL/GenBank/DDBJ databases">
        <title>An acidophilic fungus is an integral part of prey digestion in a carnivorous sundew plant.</title>
        <authorList>
            <person name="Tsai I.J."/>
        </authorList>
    </citation>
    <scope>NUCLEOTIDE SEQUENCE [LARGE SCALE GENOMIC DNA]</scope>
    <source>
        <strain evidence="2">169a</strain>
    </source>
</reference>
<dbReference type="Proteomes" id="UP001303373">
    <property type="component" value="Chromosome 6"/>
</dbReference>
<protein>
    <recommendedName>
        <fullName evidence="1">Biotin-protein ligase N-terminal domain-containing protein</fullName>
    </recommendedName>
</protein>
<dbReference type="EMBL" id="CP138585">
    <property type="protein sequence ID" value="WPH01389.1"/>
    <property type="molecule type" value="Genomic_DNA"/>
</dbReference>
<evidence type="ECO:0000313" key="2">
    <source>
        <dbReference type="EMBL" id="WPH01389.1"/>
    </source>
</evidence>
<dbReference type="InterPro" id="IPR029062">
    <property type="entry name" value="Class_I_gatase-like"/>
</dbReference>
<sequence length="246" mass="26648">MLPPNRPRALVYRGPATTKGLPEAVAQLLESSPRNFDVQYAGPDEAIQISAESLSSVDLYAQPGGPDLDEAWALTKSTAPTIRNFVAQGGRYLGFCLGAYLAGHTPGFKLLPRGVDTDSEIDQKRTQVTTDIDTIIQVDWSFSTGPKAGQTAKDQWIYFQEGAVIKGLKPSKTSFILGRYSKSGGVAASLNQYGQGWVGLIGPHPEATQDWFDEYNIVSPDGLRFDIGYDFIEATMTGGKNITPEP</sequence>
<dbReference type="PIRSF" id="PIRSF016642">
    <property type="entry name" value="UCP016642"/>
    <property type="match status" value="1"/>
</dbReference>
<dbReference type="InterPro" id="IPR019197">
    <property type="entry name" value="Biotin-prot_ligase_N"/>
</dbReference>
<dbReference type="CDD" id="cd03144">
    <property type="entry name" value="GATase1_ScBLP_like"/>
    <property type="match status" value="1"/>
</dbReference>
<proteinExistence type="predicted"/>
<gene>
    <name evidence="2" type="ORF">R9X50_00423400</name>
</gene>
<dbReference type="Gene3D" id="3.40.50.880">
    <property type="match status" value="1"/>
</dbReference>
<name>A0AAQ3M4Z1_9PEZI</name>
<evidence type="ECO:0000313" key="3">
    <source>
        <dbReference type="Proteomes" id="UP001303373"/>
    </source>
</evidence>